<evidence type="ECO:0000313" key="5">
    <source>
        <dbReference type="Proteomes" id="UP000324705"/>
    </source>
</evidence>
<organism evidence="4 5">
    <name type="scientific">Triticum turgidum subsp. durum</name>
    <name type="common">Durum wheat</name>
    <name type="synonym">Triticum durum</name>
    <dbReference type="NCBI Taxonomy" id="4567"/>
    <lineage>
        <taxon>Eukaryota</taxon>
        <taxon>Viridiplantae</taxon>
        <taxon>Streptophyta</taxon>
        <taxon>Embryophyta</taxon>
        <taxon>Tracheophyta</taxon>
        <taxon>Spermatophyta</taxon>
        <taxon>Magnoliopsida</taxon>
        <taxon>Liliopsida</taxon>
        <taxon>Poales</taxon>
        <taxon>Poaceae</taxon>
        <taxon>BOP clade</taxon>
        <taxon>Pooideae</taxon>
        <taxon>Triticodae</taxon>
        <taxon>Triticeae</taxon>
        <taxon>Triticinae</taxon>
        <taxon>Triticum</taxon>
    </lineage>
</organism>
<dbReference type="GO" id="GO:0003677">
    <property type="term" value="F:DNA binding"/>
    <property type="evidence" value="ECO:0007669"/>
    <property type="project" value="UniProtKB-KW"/>
</dbReference>
<dbReference type="GO" id="GO:0045893">
    <property type="term" value="P:positive regulation of DNA-templated transcription"/>
    <property type="evidence" value="ECO:0007669"/>
    <property type="project" value="InterPro"/>
</dbReference>
<dbReference type="InterPro" id="IPR043452">
    <property type="entry name" value="BZIP46-like"/>
</dbReference>
<dbReference type="PANTHER" id="PTHR22952:SF175">
    <property type="entry name" value="PROTEIN ABSCISIC ACID-INSENSITIVE 5"/>
    <property type="match status" value="1"/>
</dbReference>
<dbReference type="EMBL" id="LT934116">
    <property type="protein sequence ID" value="VAH82044.1"/>
    <property type="molecule type" value="Genomic_DNA"/>
</dbReference>
<dbReference type="GO" id="GO:0005634">
    <property type="term" value="C:nucleus"/>
    <property type="evidence" value="ECO:0007669"/>
    <property type="project" value="UniProtKB-SubCell"/>
</dbReference>
<accession>A0A9R1QTU0</accession>
<keyword evidence="3" id="KW-0539">Nucleus</keyword>
<evidence type="ECO:0000256" key="2">
    <source>
        <dbReference type="ARBA" id="ARBA00023125"/>
    </source>
</evidence>
<dbReference type="PANTHER" id="PTHR22952">
    <property type="entry name" value="CAMP-RESPONSE ELEMENT BINDING PROTEIN-RELATED"/>
    <property type="match status" value="1"/>
</dbReference>
<evidence type="ECO:0000313" key="4">
    <source>
        <dbReference type="EMBL" id="VAH82044.1"/>
    </source>
</evidence>
<sequence>MTQADMMTYIIERLHLRMIKNHESAAQSHAKHVLTLLPKMLVFMQCHFFNSSNKVFDMYTLPLLILQAYIVELEATLDHLKEGKARLKAEEKMILLTKKQMLVEKMMEQIKENVNAKKGDALSWHNRSYIW</sequence>
<keyword evidence="5" id="KW-1185">Reference proteome</keyword>
<protein>
    <submittedName>
        <fullName evidence="4">Uncharacterized protein</fullName>
    </submittedName>
</protein>
<reference evidence="4 5" key="1">
    <citation type="submission" date="2017-09" db="EMBL/GenBank/DDBJ databases">
        <authorList>
            <consortium name="International Durum Wheat Genome Sequencing Consortium (IDWGSC)"/>
            <person name="Milanesi L."/>
        </authorList>
    </citation>
    <scope>NUCLEOTIDE SEQUENCE [LARGE SCALE GENOMIC DNA]</scope>
    <source>
        <strain evidence="5">cv. Svevo</strain>
    </source>
</reference>
<dbReference type="AlphaFoldDB" id="A0A9R1QTU0"/>
<dbReference type="Gramene" id="TRITD3Bv1G209400.1">
    <property type="protein sequence ID" value="TRITD3Bv1G209400.1"/>
    <property type="gene ID" value="TRITD3Bv1G209400"/>
</dbReference>
<evidence type="ECO:0000256" key="3">
    <source>
        <dbReference type="ARBA" id="ARBA00023242"/>
    </source>
</evidence>
<keyword evidence="2" id="KW-0238">DNA-binding</keyword>
<dbReference type="GO" id="GO:0003700">
    <property type="term" value="F:DNA-binding transcription factor activity"/>
    <property type="evidence" value="ECO:0007669"/>
    <property type="project" value="InterPro"/>
</dbReference>
<evidence type="ECO:0000256" key="1">
    <source>
        <dbReference type="ARBA" id="ARBA00004123"/>
    </source>
</evidence>
<proteinExistence type="predicted"/>
<gene>
    <name evidence="4" type="ORF">TRITD_3Bv1G209400</name>
</gene>
<dbReference type="Proteomes" id="UP000324705">
    <property type="component" value="Chromosome 3B"/>
</dbReference>
<comment type="subcellular location">
    <subcellularLocation>
        <location evidence="1">Nucleus</location>
    </subcellularLocation>
</comment>
<name>A0A9R1QTU0_TRITD</name>